<name>A0A6A4T295_SCOMX</name>
<evidence type="ECO:0000256" key="1">
    <source>
        <dbReference type="SAM" id="MobiDB-lite"/>
    </source>
</evidence>
<evidence type="ECO:0000313" key="3">
    <source>
        <dbReference type="Proteomes" id="UP000438429"/>
    </source>
</evidence>
<accession>A0A6A4T295</accession>
<comment type="caution">
    <text evidence="2">The sequence shown here is derived from an EMBL/GenBank/DDBJ whole genome shotgun (WGS) entry which is preliminary data.</text>
</comment>
<dbReference type="EMBL" id="VEVO01000007">
    <property type="protein sequence ID" value="KAF0040183.1"/>
    <property type="molecule type" value="Genomic_DNA"/>
</dbReference>
<sequence>MLAARLTTPRAQAQTHNEVWSRLDVLSKFCSQETFHIKVNYRHFNLPGKVNAAEPGRKEEEQGKERKEEEGNLRKGAKKCQRGVKRRKMQERLRKTENGGGAPARHIKAPRALVWGEAGGEIKIRIRYCRAGARVRPRGRIRFALIRKGDAASKARSLMESRQGRDKGARVRRSAPIAAIHEKKKKKNKKT</sequence>
<feature type="compositionally biased region" description="Basic and acidic residues" evidence="1">
    <location>
        <begin position="150"/>
        <end position="169"/>
    </location>
</feature>
<feature type="compositionally biased region" description="Basic and acidic residues" evidence="1">
    <location>
        <begin position="55"/>
        <end position="73"/>
    </location>
</feature>
<dbReference type="Proteomes" id="UP000438429">
    <property type="component" value="Unassembled WGS sequence"/>
</dbReference>
<feature type="compositionally biased region" description="Basic residues" evidence="1">
    <location>
        <begin position="182"/>
        <end position="191"/>
    </location>
</feature>
<proteinExistence type="predicted"/>
<reference evidence="2 3" key="1">
    <citation type="submission" date="2019-06" db="EMBL/GenBank/DDBJ databases">
        <title>Draft genomes of female and male turbot (Scophthalmus maximus).</title>
        <authorList>
            <person name="Xu H."/>
            <person name="Xu X.-W."/>
            <person name="Shao C."/>
            <person name="Chen S."/>
        </authorList>
    </citation>
    <scope>NUCLEOTIDE SEQUENCE [LARGE SCALE GENOMIC DNA]</scope>
    <source>
        <strain evidence="2">Ysfricsl-2016a</strain>
        <tissue evidence="2">Blood</tissue>
    </source>
</reference>
<feature type="region of interest" description="Disordered" evidence="1">
    <location>
        <begin position="150"/>
        <end position="191"/>
    </location>
</feature>
<protein>
    <submittedName>
        <fullName evidence="2">Uncharacterized protein</fullName>
    </submittedName>
</protein>
<feature type="compositionally biased region" description="Basic residues" evidence="1">
    <location>
        <begin position="75"/>
        <end position="89"/>
    </location>
</feature>
<feature type="region of interest" description="Disordered" evidence="1">
    <location>
        <begin position="48"/>
        <end position="89"/>
    </location>
</feature>
<gene>
    <name evidence="2" type="ORF">F2P81_008418</name>
</gene>
<dbReference type="AlphaFoldDB" id="A0A6A4T295"/>
<evidence type="ECO:0000313" key="2">
    <source>
        <dbReference type="EMBL" id="KAF0040183.1"/>
    </source>
</evidence>
<organism evidence="2 3">
    <name type="scientific">Scophthalmus maximus</name>
    <name type="common">Turbot</name>
    <name type="synonym">Psetta maxima</name>
    <dbReference type="NCBI Taxonomy" id="52904"/>
    <lineage>
        <taxon>Eukaryota</taxon>
        <taxon>Metazoa</taxon>
        <taxon>Chordata</taxon>
        <taxon>Craniata</taxon>
        <taxon>Vertebrata</taxon>
        <taxon>Euteleostomi</taxon>
        <taxon>Actinopterygii</taxon>
        <taxon>Neopterygii</taxon>
        <taxon>Teleostei</taxon>
        <taxon>Neoteleostei</taxon>
        <taxon>Acanthomorphata</taxon>
        <taxon>Carangaria</taxon>
        <taxon>Pleuronectiformes</taxon>
        <taxon>Pleuronectoidei</taxon>
        <taxon>Scophthalmidae</taxon>
        <taxon>Scophthalmus</taxon>
    </lineage>
</organism>